<dbReference type="AlphaFoldDB" id="A0AA86SA16"/>
<organism evidence="2 3">
    <name type="scientific">Sphenostylis stenocarpa</name>
    <dbReference type="NCBI Taxonomy" id="92480"/>
    <lineage>
        <taxon>Eukaryota</taxon>
        <taxon>Viridiplantae</taxon>
        <taxon>Streptophyta</taxon>
        <taxon>Embryophyta</taxon>
        <taxon>Tracheophyta</taxon>
        <taxon>Spermatophyta</taxon>
        <taxon>Magnoliopsida</taxon>
        <taxon>eudicotyledons</taxon>
        <taxon>Gunneridae</taxon>
        <taxon>Pentapetalae</taxon>
        <taxon>rosids</taxon>
        <taxon>fabids</taxon>
        <taxon>Fabales</taxon>
        <taxon>Fabaceae</taxon>
        <taxon>Papilionoideae</taxon>
        <taxon>50 kb inversion clade</taxon>
        <taxon>NPAAA clade</taxon>
        <taxon>indigoferoid/millettioid clade</taxon>
        <taxon>Phaseoleae</taxon>
        <taxon>Sphenostylis</taxon>
    </lineage>
</organism>
<name>A0AA86SA16_9FABA</name>
<feature type="region of interest" description="Disordered" evidence="1">
    <location>
        <begin position="45"/>
        <end position="80"/>
    </location>
</feature>
<gene>
    <name evidence="2" type="ORF">AYBTSS11_LOCUS12001</name>
</gene>
<dbReference type="Proteomes" id="UP001189624">
    <property type="component" value="Chromosome 3"/>
</dbReference>
<proteinExistence type="predicted"/>
<dbReference type="EMBL" id="OY731400">
    <property type="protein sequence ID" value="CAJ1944612.1"/>
    <property type="molecule type" value="Genomic_DNA"/>
</dbReference>
<keyword evidence="3" id="KW-1185">Reference proteome</keyword>
<protein>
    <submittedName>
        <fullName evidence="2">Uncharacterized protein</fullName>
    </submittedName>
</protein>
<evidence type="ECO:0000313" key="3">
    <source>
        <dbReference type="Proteomes" id="UP001189624"/>
    </source>
</evidence>
<evidence type="ECO:0000256" key="1">
    <source>
        <dbReference type="SAM" id="MobiDB-lite"/>
    </source>
</evidence>
<evidence type="ECO:0000313" key="2">
    <source>
        <dbReference type="EMBL" id="CAJ1944612.1"/>
    </source>
</evidence>
<accession>A0AA86SA16</accession>
<dbReference type="Gramene" id="rna-AYBTSS11_LOCUS12001">
    <property type="protein sequence ID" value="CAJ1944612.1"/>
    <property type="gene ID" value="gene-AYBTSS11_LOCUS12001"/>
</dbReference>
<feature type="compositionally biased region" description="Low complexity" evidence="1">
    <location>
        <begin position="47"/>
        <end position="61"/>
    </location>
</feature>
<reference evidence="2" key="1">
    <citation type="submission" date="2023-10" db="EMBL/GenBank/DDBJ databases">
        <authorList>
            <person name="Domelevo Entfellner J.-B."/>
        </authorList>
    </citation>
    <scope>NUCLEOTIDE SEQUENCE</scope>
</reference>
<sequence length="80" mass="9102">MAEGTRFARLNEQVRNLDTKLETLVEQNDRRLLQIDKSLQQIRDNMESSAVSESHSSIPASQVITRRMDIPPFDGSDAED</sequence>